<name>A0ABD6EHV3_9BILA</name>
<reference evidence="1 2" key="1">
    <citation type="submission" date="2024-08" db="EMBL/GenBank/DDBJ databases">
        <title>Gnathostoma spinigerum genome.</title>
        <authorList>
            <person name="Gonzalez-Bertolin B."/>
            <person name="Monzon S."/>
            <person name="Zaballos A."/>
            <person name="Jimenez P."/>
            <person name="Dekumyoy P."/>
            <person name="Varona S."/>
            <person name="Cuesta I."/>
            <person name="Sumanam S."/>
            <person name="Adisakwattana P."/>
            <person name="Gasser R.B."/>
            <person name="Hernandez-Gonzalez A."/>
            <person name="Young N.D."/>
            <person name="Perteguer M.J."/>
        </authorList>
    </citation>
    <scope>NUCLEOTIDE SEQUENCE [LARGE SCALE GENOMIC DNA]</scope>
    <source>
        <strain evidence="1">AL3</strain>
        <tissue evidence="1">Liver</tissue>
    </source>
</reference>
<sequence>MLRTLYQESATNNLHRFALDSVIGVKQMHVDHSIAYVESMNEFAKNLPIFLAEKKRLLENLLKRNIHSVIPISFSHLLGMNSIRAFPRARTLVLGFDLNPSPSLFEHFSFLT</sequence>
<evidence type="ECO:0000313" key="2">
    <source>
        <dbReference type="Proteomes" id="UP001608902"/>
    </source>
</evidence>
<evidence type="ECO:0000313" key="1">
    <source>
        <dbReference type="EMBL" id="MFH4976147.1"/>
    </source>
</evidence>
<dbReference type="Proteomes" id="UP001608902">
    <property type="component" value="Unassembled WGS sequence"/>
</dbReference>
<proteinExistence type="predicted"/>
<keyword evidence="2" id="KW-1185">Reference proteome</keyword>
<dbReference type="AlphaFoldDB" id="A0ABD6EHV3"/>
<dbReference type="EMBL" id="JBGFUD010001346">
    <property type="protein sequence ID" value="MFH4976147.1"/>
    <property type="molecule type" value="Genomic_DNA"/>
</dbReference>
<organism evidence="1 2">
    <name type="scientific">Gnathostoma spinigerum</name>
    <dbReference type="NCBI Taxonomy" id="75299"/>
    <lineage>
        <taxon>Eukaryota</taxon>
        <taxon>Metazoa</taxon>
        <taxon>Ecdysozoa</taxon>
        <taxon>Nematoda</taxon>
        <taxon>Chromadorea</taxon>
        <taxon>Rhabditida</taxon>
        <taxon>Spirurina</taxon>
        <taxon>Gnathostomatomorpha</taxon>
        <taxon>Gnathostomatoidea</taxon>
        <taxon>Gnathostomatidae</taxon>
        <taxon>Gnathostoma</taxon>
    </lineage>
</organism>
<protein>
    <submittedName>
        <fullName evidence="1">Uncharacterized protein</fullName>
    </submittedName>
</protein>
<comment type="caution">
    <text evidence="1">The sequence shown here is derived from an EMBL/GenBank/DDBJ whole genome shotgun (WGS) entry which is preliminary data.</text>
</comment>
<gene>
    <name evidence="1" type="ORF">AB6A40_002856</name>
</gene>
<accession>A0ABD6EHV3</accession>